<dbReference type="InterPro" id="IPR013025">
    <property type="entry name" value="Ribosomal_uL23-like"/>
</dbReference>
<keyword evidence="4" id="KW-0699">rRNA-binding</keyword>
<gene>
    <name evidence="4" type="primary">rplW</name>
    <name evidence="5" type="ORF">A2215_03365</name>
</gene>
<dbReference type="GO" id="GO:0006412">
    <property type="term" value="P:translation"/>
    <property type="evidence" value="ECO:0007669"/>
    <property type="project" value="UniProtKB-UniRule"/>
</dbReference>
<proteinExistence type="inferred from homology"/>
<organism evidence="5 6">
    <name type="scientific">Candidatus Berkelbacteria bacterium RIFOXYA2_FULL_43_10</name>
    <dbReference type="NCBI Taxonomy" id="1797472"/>
    <lineage>
        <taxon>Bacteria</taxon>
        <taxon>Candidatus Berkelbacteria</taxon>
    </lineage>
</organism>
<dbReference type="STRING" id="1797472.A2215_03365"/>
<dbReference type="HAMAP" id="MF_01369_B">
    <property type="entry name" value="Ribosomal_uL23_B"/>
    <property type="match status" value="1"/>
</dbReference>
<comment type="subunit">
    <text evidence="4">Part of the 50S ribosomal subunit. Contacts protein L29, and trigger factor when it is bound to the ribosome.</text>
</comment>
<dbReference type="Gene3D" id="3.30.70.330">
    <property type="match status" value="1"/>
</dbReference>
<keyword evidence="2 4" id="KW-0689">Ribosomal protein</keyword>
<dbReference type="InterPro" id="IPR012677">
    <property type="entry name" value="Nucleotide-bd_a/b_plait_sf"/>
</dbReference>
<name>A0A1F5EA12_9BACT</name>
<comment type="caution">
    <text evidence="5">The sequence shown here is derived from an EMBL/GenBank/DDBJ whole genome shotgun (WGS) entry which is preliminary data.</text>
</comment>
<dbReference type="Pfam" id="PF00276">
    <property type="entry name" value="Ribosomal_L23"/>
    <property type="match status" value="1"/>
</dbReference>
<dbReference type="EMBL" id="MEZY01000022">
    <property type="protein sequence ID" value="OGD64116.1"/>
    <property type="molecule type" value="Genomic_DNA"/>
</dbReference>
<protein>
    <recommendedName>
        <fullName evidence="4">Large ribosomal subunit protein uL23</fullName>
    </recommendedName>
</protein>
<dbReference type="Proteomes" id="UP000178583">
    <property type="component" value="Unassembled WGS sequence"/>
</dbReference>
<evidence type="ECO:0000313" key="5">
    <source>
        <dbReference type="EMBL" id="OGD64116.1"/>
    </source>
</evidence>
<dbReference type="GO" id="GO:0003735">
    <property type="term" value="F:structural constituent of ribosome"/>
    <property type="evidence" value="ECO:0007669"/>
    <property type="project" value="InterPro"/>
</dbReference>
<evidence type="ECO:0000313" key="6">
    <source>
        <dbReference type="Proteomes" id="UP000178583"/>
    </source>
</evidence>
<dbReference type="AlphaFoldDB" id="A0A1F5EA12"/>
<evidence type="ECO:0000256" key="2">
    <source>
        <dbReference type="ARBA" id="ARBA00022980"/>
    </source>
</evidence>
<dbReference type="GO" id="GO:1990904">
    <property type="term" value="C:ribonucleoprotein complex"/>
    <property type="evidence" value="ECO:0007669"/>
    <property type="project" value="UniProtKB-KW"/>
</dbReference>
<dbReference type="GO" id="GO:0019843">
    <property type="term" value="F:rRNA binding"/>
    <property type="evidence" value="ECO:0007669"/>
    <property type="project" value="UniProtKB-UniRule"/>
</dbReference>
<reference evidence="5 6" key="1">
    <citation type="journal article" date="2016" name="Nat. Commun.">
        <title>Thousands of microbial genomes shed light on interconnected biogeochemical processes in an aquifer system.</title>
        <authorList>
            <person name="Anantharaman K."/>
            <person name="Brown C.T."/>
            <person name="Hug L.A."/>
            <person name="Sharon I."/>
            <person name="Castelle C.J."/>
            <person name="Probst A.J."/>
            <person name="Thomas B.C."/>
            <person name="Singh A."/>
            <person name="Wilkins M.J."/>
            <person name="Karaoz U."/>
            <person name="Brodie E.L."/>
            <person name="Williams K.H."/>
            <person name="Hubbard S.S."/>
            <person name="Banfield J.F."/>
        </authorList>
    </citation>
    <scope>NUCLEOTIDE SEQUENCE [LARGE SCALE GENOMIC DNA]</scope>
</reference>
<dbReference type="SUPFAM" id="SSF54189">
    <property type="entry name" value="Ribosomal proteins S24e, L23 and L15e"/>
    <property type="match status" value="1"/>
</dbReference>
<comment type="similarity">
    <text evidence="1 4">Belongs to the universal ribosomal protein uL23 family.</text>
</comment>
<keyword evidence="4" id="KW-0694">RNA-binding</keyword>
<accession>A0A1F5EA12</accession>
<keyword evidence="3 4" id="KW-0687">Ribonucleoprotein</keyword>
<dbReference type="GO" id="GO:0005840">
    <property type="term" value="C:ribosome"/>
    <property type="evidence" value="ECO:0007669"/>
    <property type="project" value="UniProtKB-KW"/>
</dbReference>
<evidence type="ECO:0000256" key="1">
    <source>
        <dbReference type="ARBA" id="ARBA00006700"/>
    </source>
</evidence>
<comment type="function">
    <text evidence="4">One of the early assembly proteins it binds 23S rRNA. One of the proteins that surrounds the polypeptide exit tunnel on the outside of the ribosome. Forms the main docking site for trigger factor binding to the ribosome.</text>
</comment>
<evidence type="ECO:0000256" key="4">
    <source>
        <dbReference type="HAMAP-Rule" id="MF_01369"/>
    </source>
</evidence>
<dbReference type="InterPro" id="IPR012678">
    <property type="entry name" value="Ribosomal_uL23/eL15/eS24_sf"/>
</dbReference>
<sequence>MKSSVLKAVHISEKSYQKASEHRYSFISPSNVSKAEARVIVEESFGVKVDKINSAVLRGKIKRTKAGSGLRSNRKKFTVSVKDGKSIDLYEIEKEEKPKKT</sequence>
<evidence type="ECO:0000256" key="3">
    <source>
        <dbReference type="ARBA" id="ARBA00023274"/>
    </source>
</evidence>